<evidence type="ECO:0000256" key="1">
    <source>
        <dbReference type="ARBA" id="ARBA00022857"/>
    </source>
</evidence>
<keyword evidence="1" id="KW-0521">NADP</keyword>
<name>A0A841DNC1_9ACTN</name>
<accession>A0A841DNC1</accession>
<reference evidence="3 4" key="1">
    <citation type="submission" date="2020-08" db="EMBL/GenBank/DDBJ databases">
        <title>Sequencing the genomes of 1000 actinobacteria strains.</title>
        <authorList>
            <person name="Klenk H.-P."/>
        </authorList>
    </citation>
    <scope>NUCLEOTIDE SEQUENCE [LARGE SCALE GENOMIC DNA]</scope>
    <source>
        <strain evidence="3 4">DSM 17294</strain>
    </source>
</reference>
<organism evidence="3 4">
    <name type="scientific">Kribbella solani</name>
    <dbReference type="NCBI Taxonomy" id="236067"/>
    <lineage>
        <taxon>Bacteria</taxon>
        <taxon>Bacillati</taxon>
        <taxon>Actinomycetota</taxon>
        <taxon>Actinomycetes</taxon>
        <taxon>Propionibacteriales</taxon>
        <taxon>Kribbellaceae</taxon>
        <taxon>Kribbella</taxon>
    </lineage>
</organism>
<gene>
    <name evidence="3" type="ORF">HDA44_003504</name>
</gene>
<dbReference type="SUPFAM" id="SSF51735">
    <property type="entry name" value="NAD(P)-binding Rossmann-fold domains"/>
    <property type="match status" value="1"/>
</dbReference>
<dbReference type="GO" id="GO:0070402">
    <property type="term" value="F:NADPH binding"/>
    <property type="evidence" value="ECO:0007669"/>
    <property type="project" value="TreeGrafter"/>
</dbReference>
<dbReference type="GO" id="GO:0016651">
    <property type="term" value="F:oxidoreductase activity, acting on NAD(P)H"/>
    <property type="evidence" value="ECO:0007669"/>
    <property type="project" value="TreeGrafter"/>
</dbReference>
<evidence type="ECO:0000256" key="2">
    <source>
        <dbReference type="ARBA" id="ARBA00023002"/>
    </source>
</evidence>
<keyword evidence="4" id="KW-1185">Reference proteome</keyword>
<evidence type="ECO:0000313" key="4">
    <source>
        <dbReference type="Proteomes" id="UP000558997"/>
    </source>
</evidence>
<dbReference type="Gene3D" id="3.90.180.10">
    <property type="entry name" value="Medium-chain alcohol dehydrogenases, catalytic domain"/>
    <property type="match status" value="1"/>
</dbReference>
<evidence type="ECO:0000313" key="3">
    <source>
        <dbReference type="EMBL" id="MBB5980163.1"/>
    </source>
</evidence>
<proteinExistence type="predicted"/>
<dbReference type="Gene3D" id="3.40.50.720">
    <property type="entry name" value="NAD(P)-binding Rossmann-like Domain"/>
    <property type="match status" value="1"/>
</dbReference>
<dbReference type="AlphaFoldDB" id="A0A841DNC1"/>
<dbReference type="Pfam" id="PF13602">
    <property type="entry name" value="ADH_zinc_N_2"/>
    <property type="match status" value="1"/>
</dbReference>
<sequence>MDGYVDRVRAATDGRGADIVLDPAGGQAMLAGIDCLADFGRLINYGNAARTGRPAVDPSSLAQRNLSVGGFWLVPALRRPGMYVHPLTAMLELTAEKKLHPLAGAEYPLEEARRSHEDLLARRSTGKLILKP</sequence>
<protein>
    <submittedName>
        <fullName evidence="3">NADPH:quinone reductase-like Zn-dependent oxidoreductase</fullName>
    </submittedName>
</protein>
<comment type="caution">
    <text evidence="3">The sequence shown here is derived from an EMBL/GenBank/DDBJ whole genome shotgun (WGS) entry which is preliminary data.</text>
</comment>
<dbReference type="EMBL" id="JACHNF010000001">
    <property type="protein sequence ID" value="MBB5980163.1"/>
    <property type="molecule type" value="Genomic_DNA"/>
</dbReference>
<dbReference type="Proteomes" id="UP000558997">
    <property type="component" value="Unassembled WGS sequence"/>
</dbReference>
<keyword evidence="2" id="KW-0560">Oxidoreductase</keyword>
<dbReference type="PANTHER" id="PTHR48106">
    <property type="entry name" value="QUINONE OXIDOREDUCTASE PIG3-RELATED"/>
    <property type="match status" value="1"/>
</dbReference>
<dbReference type="InterPro" id="IPR036291">
    <property type="entry name" value="NAD(P)-bd_dom_sf"/>
</dbReference>